<accession>A0AAV9NQM4</accession>
<evidence type="ECO:0000256" key="6">
    <source>
        <dbReference type="RuleBase" id="RU362091"/>
    </source>
</evidence>
<feature type="transmembrane region" description="Helical" evidence="8">
    <location>
        <begin position="363"/>
        <end position="387"/>
    </location>
</feature>
<evidence type="ECO:0000313" key="10">
    <source>
        <dbReference type="Proteomes" id="UP001358417"/>
    </source>
</evidence>
<feature type="transmembrane region" description="Helical" evidence="8">
    <location>
        <begin position="260"/>
        <end position="277"/>
    </location>
</feature>
<feature type="region of interest" description="Disordered" evidence="7">
    <location>
        <begin position="568"/>
        <end position="591"/>
    </location>
</feature>
<keyword evidence="3 8" id="KW-0812">Transmembrane</keyword>
<feature type="compositionally biased region" description="Basic and acidic residues" evidence="7">
    <location>
        <begin position="569"/>
        <end position="582"/>
    </location>
</feature>
<feature type="transmembrane region" description="Helical" evidence="8">
    <location>
        <begin position="503"/>
        <end position="526"/>
    </location>
</feature>
<feature type="transmembrane region" description="Helical" evidence="8">
    <location>
        <begin position="171"/>
        <end position="189"/>
    </location>
</feature>
<dbReference type="Proteomes" id="UP001358417">
    <property type="component" value="Unassembled WGS sequence"/>
</dbReference>
<keyword evidence="10" id="KW-1185">Reference proteome</keyword>
<keyword evidence="4 8" id="KW-1133">Transmembrane helix</keyword>
<dbReference type="Pfam" id="PF00474">
    <property type="entry name" value="SSF"/>
    <property type="match status" value="1"/>
</dbReference>
<feature type="transmembrane region" description="Helical" evidence="8">
    <location>
        <begin position="96"/>
        <end position="116"/>
    </location>
</feature>
<feature type="transmembrane region" description="Helical" evidence="8">
    <location>
        <begin position="201"/>
        <end position="219"/>
    </location>
</feature>
<name>A0AAV9NQM4_9EURO</name>
<comment type="caution">
    <text evidence="9">The sequence shown here is derived from an EMBL/GenBank/DDBJ whole genome shotgun (WGS) entry which is preliminary data.</text>
</comment>
<dbReference type="GeneID" id="89968431"/>
<evidence type="ECO:0000256" key="5">
    <source>
        <dbReference type="ARBA" id="ARBA00023136"/>
    </source>
</evidence>
<feature type="transmembrane region" description="Helical" evidence="8">
    <location>
        <begin position="463"/>
        <end position="483"/>
    </location>
</feature>
<dbReference type="GO" id="GO:0015204">
    <property type="term" value="F:urea transmembrane transporter activity"/>
    <property type="evidence" value="ECO:0007669"/>
    <property type="project" value="InterPro"/>
</dbReference>
<dbReference type="AlphaFoldDB" id="A0AAV9NQM4"/>
<dbReference type="PANTHER" id="PTHR46154">
    <property type="match status" value="1"/>
</dbReference>
<dbReference type="PANTHER" id="PTHR46154:SF2">
    <property type="entry name" value="SOLUTE SYMPORTER FAMILY TRANSPORTER (AFU_ORTHOLOGUE AFUA_6G03200)"/>
    <property type="match status" value="1"/>
</dbReference>
<comment type="similarity">
    <text evidence="2 6">Belongs to the sodium:solute symporter (SSF) (TC 2.A.21) family.</text>
</comment>
<dbReference type="PROSITE" id="PS50283">
    <property type="entry name" value="NA_SOLUT_SYMP_3"/>
    <property type="match status" value="1"/>
</dbReference>
<feature type="transmembrane region" description="Helical" evidence="8">
    <location>
        <begin position="137"/>
        <end position="159"/>
    </location>
</feature>
<evidence type="ECO:0000256" key="2">
    <source>
        <dbReference type="ARBA" id="ARBA00006434"/>
    </source>
</evidence>
<feature type="transmembrane region" description="Helical" evidence="8">
    <location>
        <begin position="621"/>
        <end position="641"/>
    </location>
</feature>
<protein>
    <recommendedName>
        <fullName evidence="11">Urea active transporter</fullName>
    </recommendedName>
</protein>
<evidence type="ECO:0008006" key="11">
    <source>
        <dbReference type="Google" id="ProtNLM"/>
    </source>
</evidence>
<dbReference type="RefSeq" id="XP_064711700.1">
    <property type="nucleotide sequence ID" value="XM_064843840.1"/>
</dbReference>
<gene>
    <name evidence="9" type="ORF">LTR84_000209</name>
</gene>
<evidence type="ECO:0000256" key="1">
    <source>
        <dbReference type="ARBA" id="ARBA00004141"/>
    </source>
</evidence>
<feature type="transmembrane region" description="Helical" evidence="8">
    <location>
        <begin position="434"/>
        <end position="456"/>
    </location>
</feature>
<evidence type="ECO:0000256" key="4">
    <source>
        <dbReference type="ARBA" id="ARBA00022989"/>
    </source>
</evidence>
<dbReference type="GO" id="GO:0005886">
    <property type="term" value="C:plasma membrane"/>
    <property type="evidence" value="ECO:0007669"/>
    <property type="project" value="TreeGrafter"/>
</dbReference>
<evidence type="ECO:0000256" key="3">
    <source>
        <dbReference type="ARBA" id="ARBA00022692"/>
    </source>
</evidence>
<evidence type="ECO:0000256" key="8">
    <source>
        <dbReference type="SAM" id="Phobius"/>
    </source>
</evidence>
<feature type="transmembrane region" description="Helical" evidence="8">
    <location>
        <begin position="65"/>
        <end position="90"/>
    </location>
</feature>
<comment type="subcellular location">
    <subcellularLocation>
        <location evidence="1">Membrane</location>
        <topology evidence="1">Multi-pass membrane protein</topology>
    </subcellularLocation>
</comment>
<organism evidence="9 10">
    <name type="scientific">Exophiala bonariae</name>
    <dbReference type="NCBI Taxonomy" id="1690606"/>
    <lineage>
        <taxon>Eukaryota</taxon>
        <taxon>Fungi</taxon>
        <taxon>Dikarya</taxon>
        <taxon>Ascomycota</taxon>
        <taxon>Pezizomycotina</taxon>
        <taxon>Eurotiomycetes</taxon>
        <taxon>Chaetothyriomycetidae</taxon>
        <taxon>Chaetothyriales</taxon>
        <taxon>Herpotrichiellaceae</taxon>
        <taxon>Exophiala</taxon>
    </lineage>
</organism>
<dbReference type="InterPro" id="IPR001734">
    <property type="entry name" value="Na/solute_symporter"/>
</dbReference>
<sequence>MSSYSVGPELQVLSPGVGYGIIAGIGAVFSLVMILTSRFQNRYFAFSTKQSEEFNTASRSVKPGLIVAGIVSAWTWSATLLTSSTFAYAFGISGPMWYAALGSSQVILFAMLSLRVKRDVPGAHTFPEIVLARHGHVAHGIFTFFGWVVNMFVGASLILGGSQVLAGLSGVNVYAACFIIPIAVAAYVIQGGLRSTFVADYLHTVILFVAIFIFAFTLYTSDDYAGSPGRVYDLLVEASKATPLPGNRHGSWLTFQSDTGLKFAALIFLGSFSVVWLDQAYWQRAIASKPETSVKAYLLGGLAWYGIPYAFATAMGLGAVALTSSPSFPTYPNPLTPAQVGGGFSAPATAIALMGKNGAALMLLSLFMAVTSATSAELIAVSSLWTFDVYKLYINPSASSSQLVAQSHYGIVVYSLTLAAFCCGLSASGIDITWLMTVGGVICGGGGIPLGLLVLFPEWVSTTAAIGAPLVATPSGLIAWFVTTHIRSGSITAVTTGDLTNSLVGSATACGTGAVVVLVLTILLPYKYTSTDPAHIARVQKIRGTVPLQGQEPINEAGLTVSETIIETKPGKSGEPDTEKAAKSASPVEAGAPTGNEIVDFLTANHIEPLDFNAYRRARRLAYWSCAVFFVVAIVLFPFTFYGTGYIFTKAAFTGWVVVSLIWVFLSALACIVWPLVESYPTLRDMTKMLIHDVSSRKPNTATTANNTPAEL</sequence>
<feature type="transmembrane region" description="Helical" evidence="8">
    <location>
        <begin position="653"/>
        <end position="677"/>
    </location>
</feature>
<dbReference type="EMBL" id="JAVRRD010000001">
    <property type="protein sequence ID" value="KAK5064376.1"/>
    <property type="molecule type" value="Genomic_DNA"/>
</dbReference>
<proteinExistence type="inferred from homology"/>
<dbReference type="Gene3D" id="1.20.1730.10">
    <property type="entry name" value="Sodium/glucose cotransporter"/>
    <property type="match status" value="1"/>
</dbReference>
<evidence type="ECO:0000313" key="9">
    <source>
        <dbReference type="EMBL" id="KAK5064376.1"/>
    </source>
</evidence>
<dbReference type="InterPro" id="IPR038377">
    <property type="entry name" value="Na/Glc_symporter_sf"/>
</dbReference>
<keyword evidence="5 8" id="KW-0472">Membrane</keyword>
<feature type="transmembrane region" description="Helical" evidence="8">
    <location>
        <begin position="408"/>
        <end position="428"/>
    </location>
</feature>
<dbReference type="CDD" id="cd11476">
    <property type="entry name" value="SLC5sbd_DUR3"/>
    <property type="match status" value="1"/>
</dbReference>
<dbReference type="InterPro" id="IPR031155">
    <property type="entry name" value="DUR"/>
</dbReference>
<evidence type="ECO:0000256" key="7">
    <source>
        <dbReference type="SAM" id="MobiDB-lite"/>
    </source>
</evidence>
<feature type="transmembrane region" description="Helical" evidence="8">
    <location>
        <begin position="12"/>
        <end position="35"/>
    </location>
</feature>
<feature type="transmembrane region" description="Helical" evidence="8">
    <location>
        <begin position="297"/>
        <end position="322"/>
    </location>
</feature>
<reference evidence="9 10" key="1">
    <citation type="submission" date="2023-08" db="EMBL/GenBank/DDBJ databases">
        <title>Black Yeasts Isolated from many extreme environments.</title>
        <authorList>
            <person name="Coleine C."/>
            <person name="Stajich J.E."/>
            <person name="Selbmann L."/>
        </authorList>
    </citation>
    <scope>NUCLEOTIDE SEQUENCE [LARGE SCALE GENOMIC DNA]</scope>
    <source>
        <strain evidence="9 10">CCFEE 5792</strain>
    </source>
</reference>